<dbReference type="AlphaFoldDB" id="A0A8E3AP44"/>
<accession>A0A8E3AP44</accession>
<feature type="compositionally biased region" description="Basic and acidic residues" evidence="1">
    <location>
        <begin position="193"/>
        <end position="206"/>
    </location>
</feature>
<evidence type="ECO:0000313" key="3">
    <source>
        <dbReference type="Proteomes" id="UP000244037"/>
    </source>
</evidence>
<dbReference type="InterPro" id="IPR007499">
    <property type="entry name" value="ERF_bacteria_virus"/>
</dbReference>
<organism evidence="2 3">
    <name type="scientific">Rhodovulum kholense</name>
    <dbReference type="NCBI Taxonomy" id="453584"/>
    <lineage>
        <taxon>Bacteria</taxon>
        <taxon>Pseudomonadati</taxon>
        <taxon>Pseudomonadota</taxon>
        <taxon>Alphaproteobacteria</taxon>
        <taxon>Rhodobacterales</taxon>
        <taxon>Paracoccaceae</taxon>
        <taxon>Rhodovulum</taxon>
    </lineage>
</organism>
<gene>
    <name evidence="2" type="ORF">C8N38_12074</name>
</gene>
<reference evidence="2 3" key="1">
    <citation type="submission" date="2018-04" db="EMBL/GenBank/DDBJ databases">
        <title>Genomic Encyclopedia of Archaeal and Bacterial Type Strains, Phase II (KMG-II): from individual species to whole genera.</title>
        <authorList>
            <person name="Goeker M."/>
        </authorList>
    </citation>
    <scope>NUCLEOTIDE SEQUENCE [LARGE SCALE GENOMIC DNA]</scope>
    <source>
        <strain evidence="2 3">DSM 19783</strain>
    </source>
</reference>
<name>A0A8E3AP44_9RHOB</name>
<comment type="caution">
    <text evidence="2">The sequence shown here is derived from an EMBL/GenBank/DDBJ whole genome shotgun (WGS) entry which is preliminary data.</text>
</comment>
<sequence>MGELTKIPQDEAATPASFGAITPMGMISQAVANGASIETVERLIALHERWEAGRARKAFDAAISAARAEIKPIMKGATVDYVSKKTSDRTNYSYETLDAIAREVDPILAQHGLSYRFRSQQSDRGGLAVTCIVAHCDGYSEETTLSGPPDQSGNKNAYQAIGSAATYLQRYTLKLALGLSAAKDDDAQGAGRAAEDRQPEPPRFDPRAAAGRIRRSLERAAALDDLGGIWMHETPVLKDIKAAEPGLYSELERTKDARKLTLTRAASDIGDDEIPY</sequence>
<keyword evidence="3" id="KW-1185">Reference proteome</keyword>
<feature type="region of interest" description="Disordered" evidence="1">
    <location>
        <begin position="187"/>
        <end position="211"/>
    </location>
</feature>
<dbReference type="RefSeq" id="WP_108028642.1">
    <property type="nucleotide sequence ID" value="NZ_QAYC01000020.1"/>
</dbReference>
<proteinExistence type="predicted"/>
<protein>
    <submittedName>
        <fullName evidence="2">ERF superfamily protein</fullName>
    </submittedName>
</protein>
<dbReference type="OrthoDB" id="7856237at2"/>
<evidence type="ECO:0000313" key="2">
    <source>
        <dbReference type="EMBL" id="PTW43934.1"/>
    </source>
</evidence>
<dbReference type="Proteomes" id="UP000244037">
    <property type="component" value="Unassembled WGS sequence"/>
</dbReference>
<dbReference type="Pfam" id="PF04404">
    <property type="entry name" value="ERF"/>
    <property type="match status" value="1"/>
</dbReference>
<evidence type="ECO:0000256" key="1">
    <source>
        <dbReference type="SAM" id="MobiDB-lite"/>
    </source>
</evidence>
<dbReference type="EMBL" id="QAYC01000020">
    <property type="protein sequence ID" value="PTW43934.1"/>
    <property type="molecule type" value="Genomic_DNA"/>
</dbReference>